<sequence>MAENLGMPDRYGLSLTPTLHRRTERRTDPSNNQLPPGFVAVITGAGQGITMALSFAKAQASGISISSLTQPELDKLADELREINPKLKVLAMYSS</sequence>
<dbReference type="AlphaFoldDB" id="A0A6A6TYT7"/>
<evidence type="ECO:0008006" key="4">
    <source>
        <dbReference type="Google" id="ProtNLM"/>
    </source>
</evidence>
<name>A0A6A6TYT7_9PEZI</name>
<evidence type="ECO:0000256" key="1">
    <source>
        <dbReference type="SAM" id="MobiDB-lite"/>
    </source>
</evidence>
<feature type="region of interest" description="Disordered" evidence="1">
    <location>
        <begin position="1"/>
        <end position="35"/>
    </location>
</feature>
<evidence type="ECO:0000313" key="3">
    <source>
        <dbReference type="Proteomes" id="UP000799302"/>
    </source>
</evidence>
<dbReference type="EMBL" id="MU004241">
    <property type="protein sequence ID" value="KAF2664992.1"/>
    <property type="molecule type" value="Genomic_DNA"/>
</dbReference>
<dbReference type="Proteomes" id="UP000799302">
    <property type="component" value="Unassembled WGS sequence"/>
</dbReference>
<evidence type="ECO:0000313" key="2">
    <source>
        <dbReference type="EMBL" id="KAF2664992.1"/>
    </source>
</evidence>
<organism evidence="2 3">
    <name type="scientific">Microthyrium microscopicum</name>
    <dbReference type="NCBI Taxonomy" id="703497"/>
    <lineage>
        <taxon>Eukaryota</taxon>
        <taxon>Fungi</taxon>
        <taxon>Dikarya</taxon>
        <taxon>Ascomycota</taxon>
        <taxon>Pezizomycotina</taxon>
        <taxon>Dothideomycetes</taxon>
        <taxon>Dothideomycetes incertae sedis</taxon>
        <taxon>Microthyriales</taxon>
        <taxon>Microthyriaceae</taxon>
        <taxon>Microthyrium</taxon>
    </lineage>
</organism>
<dbReference type="OrthoDB" id="1933717at2759"/>
<protein>
    <recommendedName>
        <fullName evidence="4">NAD(P)-binding protein</fullName>
    </recommendedName>
</protein>
<keyword evidence="3" id="KW-1185">Reference proteome</keyword>
<gene>
    <name evidence="2" type="ORF">BT63DRAFT_428938</name>
</gene>
<reference evidence="2" key="1">
    <citation type="journal article" date="2020" name="Stud. Mycol.">
        <title>101 Dothideomycetes genomes: a test case for predicting lifestyles and emergence of pathogens.</title>
        <authorList>
            <person name="Haridas S."/>
            <person name="Albert R."/>
            <person name="Binder M."/>
            <person name="Bloem J."/>
            <person name="Labutti K."/>
            <person name="Salamov A."/>
            <person name="Andreopoulos B."/>
            <person name="Baker S."/>
            <person name="Barry K."/>
            <person name="Bills G."/>
            <person name="Bluhm B."/>
            <person name="Cannon C."/>
            <person name="Castanera R."/>
            <person name="Culley D."/>
            <person name="Daum C."/>
            <person name="Ezra D."/>
            <person name="Gonzalez J."/>
            <person name="Henrissat B."/>
            <person name="Kuo A."/>
            <person name="Liang C."/>
            <person name="Lipzen A."/>
            <person name="Lutzoni F."/>
            <person name="Magnuson J."/>
            <person name="Mondo S."/>
            <person name="Nolan M."/>
            <person name="Ohm R."/>
            <person name="Pangilinan J."/>
            <person name="Park H.-J."/>
            <person name="Ramirez L."/>
            <person name="Alfaro M."/>
            <person name="Sun H."/>
            <person name="Tritt A."/>
            <person name="Yoshinaga Y."/>
            <person name="Zwiers L.-H."/>
            <person name="Turgeon B."/>
            <person name="Goodwin S."/>
            <person name="Spatafora J."/>
            <person name="Crous P."/>
            <person name="Grigoriev I."/>
        </authorList>
    </citation>
    <scope>NUCLEOTIDE SEQUENCE</scope>
    <source>
        <strain evidence="2">CBS 115976</strain>
    </source>
</reference>
<dbReference type="Gene3D" id="3.40.50.720">
    <property type="entry name" value="NAD(P)-binding Rossmann-like Domain"/>
    <property type="match status" value="1"/>
</dbReference>
<proteinExistence type="predicted"/>
<dbReference type="SUPFAM" id="SSF51735">
    <property type="entry name" value="NAD(P)-binding Rossmann-fold domains"/>
    <property type="match status" value="1"/>
</dbReference>
<dbReference type="InterPro" id="IPR036291">
    <property type="entry name" value="NAD(P)-bd_dom_sf"/>
</dbReference>
<accession>A0A6A6TYT7</accession>